<evidence type="ECO:0000256" key="6">
    <source>
        <dbReference type="ARBA" id="ARBA00022801"/>
    </source>
</evidence>
<dbReference type="PROSITE" id="PS00137">
    <property type="entry name" value="SUBTILASE_HIS"/>
    <property type="match status" value="1"/>
</dbReference>
<dbReference type="Proteomes" id="UP000623467">
    <property type="component" value="Unassembled WGS sequence"/>
</dbReference>
<organism evidence="18 19">
    <name type="scientific">Mycena sanguinolenta</name>
    <dbReference type="NCBI Taxonomy" id="230812"/>
    <lineage>
        <taxon>Eukaryota</taxon>
        <taxon>Fungi</taxon>
        <taxon>Dikarya</taxon>
        <taxon>Basidiomycota</taxon>
        <taxon>Agaricomycotina</taxon>
        <taxon>Agaricomycetes</taxon>
        <taxon>Agaricomycetidae</taxon>
        <taxon>Agaricales</taxon>
        <taxon>Marasmiineae</taxon>
        <taxon>Mycenaceae</taxon>
        <taxon>Mycena</taxon>
    </lineage>
</organism>
<evidence type="ECO:0000256" key="11">
    <source>
        <dbReference type="ARBA" id="ARBA00023145"/>
    </source>
</evidence>
<feature type="region of interest" description="Disordered" evidence="15">
    <location>
        <begin position="677"/>
        <end position="750"/>
    </location>
</feature>
<feature type="compositionally biased region" description="Acidic residues" evidence="15">
    <location>
        <begin position="834"/>
        <end position="843"/>
    </location>
</feature>
<dbReference type="InterPro" id="IPR023828">
    <property type="entry name" value="Peptidase_S8_Ser-AS"/>
</dbReference>
<evidence type="ECO:0000256" key="3">
    <source>
        <dbReference type="ARBA" id="ARBA00022670"/>
    </source>
</evidence>
<evidence type="ECO:0000256" key="12">
    <source>
        <dbReference type="ARBA" id="ARBA00023180"/>
    </source>
</evidence>
<evidence type="ECO:0000256" key="7">
    <source>
        <dbReference type="ARBA" id="ARBA00022825"/>
    </source>
</evidence>
<feature type="compositionally biased region" description="Basic and acidic residues" evidence="15">
    <location>
        <begin position="844"/>
        <end position="868"/>
    </location>
</feature>
<keyword evidence="6 14" id="KW-0378">Hydrolase</keyword>
<dbReference type="PRINTS" id="PR00723">
    <property type="entry name" value="SUBTILISIN"/>
</dbReference>
<evidence type="ECO:0000256" key="8">
    <source>
        <dbReference type="ARBA" id="ARBA00022837"/>
    </source>
</evidence>
<feature type="compositionally biased region" description="Polar residues" evidence="15">
    <location>
        <begin position="719"/>
        <end position="747"/>
    </location>
</feature>
<feature type="region of interest" description="Disordered" evidence="15">
    <location>
        <begin position="243"/>
        <end position="264"/>
    </location>
</feature>
<dbReference type="PROSITE" id="PS00138">
    <property type="entry name" value="SUBTILASE_SER"/>
    <property type="match status" value="1"/>
</dbReference>
<dbReference type="InterPro" id="IPR008979">
    <property type="entry name" value="Galactose-bd-like_sf"/>
</dbReference>
<dbReference type="Gene3D" id="2.60.120.260">
    <property type="entry name" value="Galactose-binding domain-like"/>
    <property type="match status" value="1"/>
</dbReference>
<feature type="transmembrane region" description="Helical" evidence="16">
    <location>
        <begin position="765"/>
        <end position="786"/>
    </location>
</feature>
<evidence type="ECO:0000256" key="9">
    <source>
        <dbReference type="ARBA" id="ARBA00022989"/>
    </source>
</evidence>
<evidence type="ECO:0000256" key="5">
    <source>
        <dbReference type="ARBA" id="ARBA00022729"/>
    </source>
</evidence>
<feature type="compositionally biased region" description="Basic and acidic residues" evidence="15">
    <location>
        <begin position="248"/>
        <end position="264"/>
    </location>
</feature>
<dbReference type="PANTHER" id="PTHR42884:SF14">
    <property type="entry name" value="NEUROENDOCRINE CONVERTASE 1"/>
    <property type="match status" value="1"/>
</dbReference>
<evidence type="ECO:0000256" key="14">
    <source>
        <dbReference type="PROSITE-ProRule" id="PRU01240"/>
    </source>
</evidence>
<protein>
    <submittedName>
        <fullName evidence="18">PHOMO B domain-containing protein</fullName>
    </submittedName>
</protein>
<evidence type="ECO:0000256" key="15">
    <source>
        <dbReference type="SAM" id="MobiDB-lite"/>
    </source>
</evidence>
<feature type="active site" description="Charge relay system" evidence="13 14">
    <location>
        <position position="226"/>
    </location>
</feature>
<dbReference type="Pfam" id="PF01483">
    <property type="entry name" value="P_proprotein"/>
    <property type="match status" value="1"/>
</dbReference>
<dbReference type="SUPFAM" id="SSF49785">
    <property type="entry name" value="Galactose-binding domain-like"/>
    <property type="match status" value="1"/>
</dbReference>
<dbReference type="Gene3D" id="3.40.50.200">
    <property type="entry name" value="Peptidase S8/S53 domain"/>
    <property type="match status" value="1"/>
</dbReference>
<gene>
    <name evidence="18" type="ORF">MSAN_01036000</name>
</gene>
<name>A0A8H6YRE0_9AGAR</name>
<keyword evidence="5" id="KW-0732">Signal</keyword>
<keyword evidence="8" id="KW-0106">Calcium</keyword>
<evidence type="ECO:0000256" key="1">
    <source>
        <dbReference type="ARBA" id="ARBA00004370"/>
    </source>
</evidence>
<dbReference type="Pfam" id="PF00082">
    <property type="entry name" value="Peptidase_S8"/>
    <property type="match status" value="1"/>
</dbReference>
<dbReference type="PANTHER" id="PTHR42884">
    <property type="entry name" value="PROPROTEIN CONVERTASE SUBTILISIN/KEXIN-RELATED"/>
    <property type="match status" value="1"/>
</dbReference>
<feature type="domain" description="P/Homo B" evidence="17">
    <location>
        <begin position="513"/>
        <end position="660"/>
    </location>
</feature>
<dbReference type="CDD" id="cd04059">
    <property type="entry name" value="Peptidases_S8_Protein_convertases_Kexins_Furin-like"/>
    <property type="match status" value="1"/>
</dbReference>
<dbReference type="GO" id="GO:0016485">
    <property type="term" value="P:protein processing"/>
    <property type="evidence" value="ECO:0007669"/>
    <property type="project" value="TreeGrafter"/>
</dbReference>
<dbReference type="GO" id="GO:0004252">
    <property type="term" value="F:serine-type endopeptidase activity"/>
    <property type="evidence" value="ECO:0007669"/>
    <property type="project" value="UniProtKB-UniRule"/>
</dbReference>
<keyword evidence="4 16" id="KW-0812">Transmembrane</keyword>
<evidence type="ECO:0000256" key="13">
    <source>
        <dbReference type="PIRSR" id="PIRSR615500-1"/>
    </source>
</evidence>
<dbReference type="InterPro" id="IPR034182">
    <property type="entry name" value="Kexin/furin"/>
</dbReference>
<feature type="active site" description="Charge relay system" evidence="13 14">
    <location>
        <position position="436"/>
    </location>
</feature>
<dbReference type="InterPro" id="IPR015500">
    <property type="entry name" value="Peptidase_S8_subtilisin-rel"/>
</dbReference>
<evidence type="ECO:0000256" key="4">
    <source>
        <dbReference type="ARBA" id="ARBA00022692"/>
    </source>
</evidence>
<keyword evidence="7 14" id="KW-0720">Serine protease</keyword>
<comment type="caution">
    <text evidence="18">The sequence shown here is derived from an EMBL/GenBank/DDBJ whole genome shotgun (WGS) entry which is preliminary data.</text>
</comment>
<evidence type="ECO:0000259" key="17">
    <source>
        <dbReference type="PROSITE" id="PS51829"/>
    </source>
</evidence>
<proteinExistence type="inferred from homology"/>
<evidence type="ECO:0000313" key="18">
    <source>
        <dbReference type="EMBL" id="KAF7363782.1"/>
    </source>
</evidence>
<dbReference type="GO" id="GO:0005802">
    <property type="term" value="C:trans-Golgi network"/>
    <property type="evidence" value="ECO:0007669"/>
    <property type="project" value="TreeGrafter"/>
</dbReference>
<evidence type="ECO:0000313" key="19">
    <source>
        <dbReference type="Proteomes" id="UP000623467"/>
    </source>
</evidence>
<evidence type="ECO:0000256" key="16">
    <source>
        <dbReference type="SAM" id="Phobius"/>
    </source>
</evidence>
<dbReference type="InterPro" id="IPR036852">
    <property type="entry name" value="Peptidase_S8/S53_dom_sf"/>
</dbReference>
<feature type="region of interest" description="Disordered" evidence="15">
    <location>
        <begin position="800"/>
        <end position="897"/>
    </location>
</feature>
<dbReference type="InterPro" id="IPR000209">
    <property type="entry name" value="Peptidase_S8/S53_dom"/>
</dbReference>
<keyword evidence="12" id="KW-0325">Glycoprotein</keyword>
<comment type="similarity">
    <text evidence="2">Belongs to the peptidase S8 family. Furin subfamily.</text>
</comment>
<feature type="active site" description="Charge relay system" evidence="13 14">
    <location>
        <position position="264"/>
    </location>
</feature>
<dbReference type="EMBL" id="JACAZH010000007">
    <property type="protein sequence ID" value="KAF7363782.1"/>
    <property type="molecule type" value="Genomic_DNA"/>
</dbReference>
<reference evidence="18" key="1">
    <citation type="submission" date="2020-05" db="EMBL/GenBank/DDBJ databases">
        <title>Mycena genomes resolve the evolution of fungal bioluminescence.</title>
        <authorList>
            <person name="Tsai I.J."/>
        </authorList>
    </citation>
    <scope>NUCLEOTIDE SEQUENCE</scope>
    <source>
        <strain evidence="18">160909Yilan</strain>
    </source>
</reference>
<dbReference type="GO" id="GO:0007323">
    <property type="term" value="P:peptide pheromone maturation"/>
    <property type="evidence" value="ECO:0007669"/>
    <property type="project" value="UniProtKB-ARBA"/>
</dbReference>
<dbReference type="AlphaFoldDB" id="A0A8H6YRE0"/>
<keyword evidence="11" id="KW-0865">Zymogen</keyword>
<dbReference type="FunFam" id="2.60.120.260:FF:000026">
    <property type="entry name" value="proprotein convertase subtilisin/kexin type 7"/>
    <property type="match status" value="1"/>
</dbReference>
<dbReference type="SUPFAM" id="SSF52743">
    <property type="entry name" value="Subtilisin-like"/>
    <property type="match status" value="1"/>
</dbReference>
<keyword evidence="19" id="KW-1185">Reference proteome</keyword>
<dbReference type="PROSITE" id="PS51829">
    <property type="entry name" value="P_HOMO_B"/>
    <property type="match status" value="1"/>
</dbReference>
<evidence type="ECO:0000256" key="2">
    <source>
        <dbReference type="ARBA" id="ARBA00005325"/>
    </source>
</evidence>
<keyword evidence="9 16" id="KW-1133">Transmembrane helix</keyword>
<dbReference type="InterPro" id="IPR002884">
    <property type="entry name" value="P_dom"/>
</dbReference>
<comment type="subcellular location">
    <subcellularLocation>
        <location evidence="1">Membrane</location>
    </subcellularLocation>
</comment>
<dbReference type="FunFam" id="3.40.50.200:FF:000005">
    <property type="entry name" value="Proprotein convertase subtilisin/kexin type 7"/>
    <property type="match status" value="1"/>
</dbReference>
<dbReference type="InterPro" id="IPR022398">
    <property type="entry name" value="Peptidase_S8_His-AS"/>
</dbReference>
<evidence type="ECO:0000256" key="10">
    <source>
        <dbReference type="ARBA" id="ARBA00023136"/>
    </source>
</evidence>
<dbReference type="PROSITE" id="PS51892">
    <property type="entry name" value="SUBTILASE"/>
    <property type="match status" value="1"/>
</dbReference>
<dbReference type="GO" id="GO:0000139">
    <property type="term" value="C:Golgi membrane"/>
    <property type="evidence" value="ECO:0007669"/>
    <property type="project" value="TreeGrafter"/>
</dbReference>
<keyword evidence="10 16" id="KW-0472">Membrane</keyword>
<accession>A0A8H6YRE0</accession>
<keyword evidence="3 14" id="KW-0645">Protease</keyword>
<sequence length="897" mass="97319">MILEDSLGNATLEKRSKRPADSGKTRIKFKKVVNPGGCAPFSMLLLPPTLFLLLASVLATPAKRFYDSHNYYVLEHDPLSGVSLNDVARVLGVEVVEQAGELVNHWLVRLEKPDLRLEARGEEFDSVVDTYNRLRRDRRRSNPVSSVRYLARQTLRQRVKRAPPPIPPPTDFSSQAVADRLSIRDPMFTQQWHLVNDENPEHSMNATSVWEEMGLTGKGVISSLVDDGLDYTSEDLKDNFDADDSYDFNDHEPLPTPKLSDDHHGTRCAGQVGAAKNAACGIGLAYESKVAGVRILSGPISDVDEAASLNYGFQNVSIYSCSWGPPDNGKSMEGPGYLINKAIVNGISNGRGGLGSIYVFASGNGAAHGDQCNFDGYTNSIYSVTVSAIDYKGLHPYYSEPCAANMIVAYSSGSGKSIVTTDKGQNSCATTHGGTSAAAPNAVGVFALALEARPDLTWRDIQHLCVLTARQVNKEDPDWEATALPGRFYSYKYGFGALDAYEYIKAAKTWTVVNPQVWFTSPTVQLEGGTMLESEKYSGGTFIAEGGVSNTITITREMVRDNNMEKLEHINVKVWIQHGKRGDVEVELRSPSGIKSMLAGKRTGDGATSGYPGWTFMSVKHWGEDPVGDWTIKVSDQGPGSKFNGSFLGWNIKFWGSAVDPTKTTLFEVPLDEIDVMLPPHESPPPPPPSSSLAVPTTTKQHTKPTAHLPGDHGDAPGENTNATFPGQQDDTTNPSAAPSSSDTSMPTADEGWFSDMSNLVKSQAWFFGALGAVILFGVAAGLYFWRRRVHARKLRDYSSLPEGDEVPMSGVRGERLAGSGRTKELYDAFGEVSDGEDDDDADEQTRLRSGYEDDHRAGGSRGQYRDEPEAEAGTSRAGGAASPDKGSDGSWEHASS</sequence>
<feature type="compositionally biased region" description="Pro residues" evidence="15">
    <location>
        <begin position="681"/>
        <end position="690"/>
    </location>
</feature>
<feature type="compositionally biased region" description="Basic and acidic residues" evidence="15">
    <location>
        <begin position="886"/>
        <end position="897"/>
    </location>
</feature>
<dbReference type="OrthoDB" id="300641at2759"/>